<keyword evidence="1" id="KW-1133">Transmembrane helix</keyword>
<comment type="caution">
    <text evidence="2">The sequence shown here is derived from an EMBL/GenBank/DDBJ whole genome shotgun (WGS) entry which is preliminary data.</text>
</comment>
<sequence length="138" mass="14450">MRRRPVIVTLAIVVVYVSGLGNAALGLLILLSRYDVQGDAAILTVSLLGAGTILLGLLTVAIASGLSRGSRFARILITVYFGIQIVLHVLTIVDADTWDVTATIQIVFELLVIAVVWLPPGARFFRPVPASGAGAAAS</sequence>
<name>A0A5J5J284_9MICO</name>
<keyword evidence="1" id="KW-0472">Membrane</keyword>
<dbReference type="AlphaFoldDB" id="A0A5J5J284"/>
<feature type="transmembrane region" description="Helical" evidence="1">
    <location>
        <begin position="99"/>
        <end position="118"/>
    </location>
</feature>
<keyword evidence="3" id="KW-1185">Reference proteome</keyword>
<dbReference type="Proteomes" id="UP000325827">
    <property type="component" value="Unassembled WGS sequence"/>
</dbReference>
<evidence type="ECO:0000256" key="1">
    <source>
        <dbReference type="SAM" id="Phobius"/>
    </source>
</evidence>
<feature type="transmembrane region" description="Helical" evidence="1">
    <location>
        <begin position="75"/>
        <end position="93"/>
    </location>
</feature>
<feature type="transmembrane region" description="Helical" evidence="1">
    <location>
        <begin position="7"/>
        <end position="34"/>
    </location>
</feature>
<evidence type="ECO:0000313" key="2">
    <source>
        <dbReference type="EMBL" id="KAA9108487.1"/>
    </source>
</evidence>
<feature type="transmembrane region" description="Helical" evidence="1">
    <location>
        <begin position="40"/>
        <end position="63"/>
    </location>
</feature>
<protein>
    <submittedName>
        <fullName evidence="2">Uncharacterized protein</fullName>
    </submittedName>
</protein>
<keyword evidence="1" id="KW-0812">Transmembrane</keyword>
<proteinExistence type="predicted"/>
<dbReference type="EMBL" id="VYSA01000002">
    <property type="protein sequence ID" value="KAA9108487.1"/>
    <property type="molecule type" value="Genomic_DNA"/>
</dbReference>
<organism evidence="2 3">
    <name type="scientific">Microbacterium rhizomatis</name>
    <dbReference type="NCBI Taxonomy" id="1631477"/>
    <lineage>
        <taxon>Bacteria</taxon>
        <taxon>Bacillati</taxon>
        <taxon>Actinomycetota</taxon>
        <taxon>Actinomycetes</taxon>
        <taxon>Micrococcales</taxon>
        <taxon>Microbacteriaceae</taxon>
        <taxon>Microbacterium</taxon>
    </lineage>
</organism>
<accession>A0A5J5J284</accession>
<gene>
    <name evidence="2" type="ORF">F6B43_09375</name>
</gene>
<evidence type="ECO:0000313" key="3">
    <source>
        <dbReference type="Proteomes" id="UP000325827"/>
    </source>
</evidence>
<reference evidence="3" key="1">
    <citation type="submission" date="2019-09" db="EMBL/GenBank/DDBJ databases">
        <title>Mumia zhuanghuii sp. nov. isolated from the intestinal contents of plateau pika (Ochotona curzoniae) in the Qinghai-Tibet plateau of China.</title>
        <authorList>
            <person name="Tian Z."/>
        </authorList>
    </citation>
    <scope>NUCLEOTIDE SEQUENCE [LARGE SCALE GENOMIC DNA]</scope>
    <source>
        <strain evidence="3">JCM 30598</strain>
    </source>
</reference>
<dbReference type="OrthoDB" id="5074812at2"/>